<reference evidence="2" key="1">
    <citation type="journal article" date="2021" name="PeerJ">
        <title>Analysis of 44 Vibrio anguillarum genomes reveals high genetic diversity.</title>
        <authorList>
            <person name="Hansen M.J."/>
            <person name="Dalsgaard I."/>
        </authorList>
    </citation>
    <scope>NUCLEOTIDE SEQUENCE</scope>
    <source>
        <strain evidence="2">850617-1/1</strain>
    </source>
</reference>
<dbReference type="AlphaFoldDB" id="A0AAW4BM79"/>
<feature type="transmembrane region" description="Helical" evidence="1">
    <location>
        <begin position="16"/>
        <end position="36"/>
    </location>
</feature>
<dbReference type="EMBL" id="SCLC01001515">
    <property type="protein sequence ID" value="MBF4437954.1"/>
    <property type="molecule type" value="Genomic_DNA"/>
</dbReference>
<comment type="caution">
    <text evidence="2">The sequence shown here is derived from an EMBL/GenBank/DDBJ whole genome shotgun (WGS) entry which is preliminary data.</text>
</comment>
<keyword evidence="1" id="KW-0472">Membrane</keyword>
<evidence type="ECO:0000256" key="1">
    <source>
        <dbReference type="SAM" id="Phobius"/>
    </source>
</evidence>
<dbReference type="Proteomes" id="UP000786185">
    <property type="component" value="Unassembled WGS sequence"/>
</dbReference>
<accession>A0AAW4BM79</accession>
<proteinExistence type="predicted"/>
<feature type="transmembrane region" description="Helical" evidence="1">
    <location>
        <begin position="56"/>
        <end position="77"/>
    </location>
</feature>
<evidence type="ECO:0000313" key="2">
    <source>
        <dbReference type="EMBL" id="MBF4437954.1"/>
    </source>
</evidence>
<organism evidence="2 3">
    <name type="scientific">Vibrio anguillarum</name>
    <name type="common">Listonella anguillarum</name>
    <dbReference type="NCBI Taxonomy" id="55601"/>
    <lineage>
        <taxon>Bacteria</taxon>
        <taxon>Pseudomonadati</taxon>
        <taxon>Pseudomonadota</taxon>
        <taxon>Gammaproteobacteria</taxon>
        <taxon>Vibrionales</taxon>
        <taxon>Vibrionaceae</taxon>
        <taxon>Vibrio</taxon>
    </lineage>
</organism>
<feature type="non-terminal residue" evidence="2">
    <location>
        <position position="80"/>
    </location>
</feature>
<keyword evidence="1" id="KW-1133">Transmembrane helix</keyword>
<feature type="non-terminal residue" evidence="2">
    <location>
        <position position="1"/>
    </location>
</feature>
<evidence type="ECO:0000313" key="3">
    <source>
        <dbReference type="Proteomes" id="UP000786185"/>
    </source>
</evidence>
<protein>
    <submittedName>
        <fullName evidence="2">Uncharacterized protein</fullName>
    </submittedName>
</protein>
<gene>
    <name evidence="2" type="ORF">ERJ77_26425</name>
</gene>
<name>A0AAW4BM79_VIBAN</name>
<sequence>GKFNDSSKTDLERFGYLLKAGATGAQALIFAIQLGVYGVSRIMGFGSIAAINAGWMLAGFAVIGIVYLIGVILTNVFKRS</sequence>
<keyword evidence="1" id="KW-0812">Transmembrane</keyword>